<dbReference type="Pfam" id="PF13847">
    <property type="entry name" value="Methyltransf_31"/>
    <property type="match status" value="1"/>
</dbReference>
<feature type="domain" description="Methyltransferase" evidence="1">
    <location>
        <begin position="71"/>
        <end position="179"/>
    </location>
</feature>
<dbReference type="AlphaFoldDB" id="A0A382LRB3"/>
<protein>
    <recommendedName>
        <fullName evidence="1">Methyltransferase domain-containing protein</fullName>
    </recommendedName>
</protein>
<dbReference type="EMBL" id="UINC01088779">
    <property type="protein sequence ID" value="SVC39304.1"/>
    <property type="molecule type" value="Genomic_DNA"/>
</dbReference>
<sequence length="227" mass="26596">MREFDALKGYPTPKQKRYVGQNVRSIKNKITASYRDEKYYDGNRVDGYGGFRYDGRWVPIVENMHKEYKLKKGDTMLQIGCEKGFLLYDFHQSYPDLEVCGTDISDYAIEHAMEEIRPFIRKAPFTELPFEDNKFDLIIAIGVVYTLNLACVIKCLKEIQRTGKGKSFITLAAYRTEEERKLLEWWTLLGTTILHEDEWVEVLEHARYTGDYKFTTARSLNLIESQN</sequence>
<proteinExistence type="predicted"/>
<dbReference type="SUPFAM" id="SSF53335">
    <property type="entry name" value="S-adenosyl-L-methionine-dependent methyltransferases"/>
    <property type="match status" value="1"/>
</dbReference>
<gene>
    <name evidence="2" type="ORF">METZ01_LOCUS292158</name>
</gene>
<reference evidence="2" key="1">
    <citation type="submission" date="2018-05" db="EMBL/GenBank/DDBJ databases">
        <authorList>
            <person name="Lanie J.A."/>
            <person name="Ng W.-L."/>
            <person name="Kazmierczak K.M."/>
            <person name="Andrzejewski T.M."/>
            <person name="Davidsen T.M."/>
            <person name="Wayne K.J."/>
            <person name="Tettelin H."/>
            <person name="Glass J.I."/>
            <person name="Rusch D."/>
            <person name="Podicherti R."/>
            <person name="Tsui H.-C.T."/>
            <person name="Winkler M.E."/>
        </authorList>
    </citation>
    <scope>NUCLEOTIDE SEQUENCE</scope>
</reference>
<organism evidence="2">
    <name type="scientific">marine metagenome</name>
    <dbReference type="NCBI Taxonomy" id="408172"/>
    <lineage>
        <taxon>unclassified sequences</taxon>
        <taxon>metagenomes</taxon>
        <taxon>ecological metagenomes</taxon>
    </lineage>
</organism>
<evidence type="ECO:0000313" key="2">
    <source>
        <dbReference type="EMBL" id="SVC39304.1"/>
    </source>
</evidence>
<evidence type="ECO:0000259" key="1">
    <source>
        <dbReference type="Pfam" id="PF13847"/>
    </source>
</evidence>
<dbReference type="Gene3D" id="3.40.50.150">
    <property type="entry name" value="Vaccinia Virus protein VP39"/>
    <property type="match status" value="1"/>
</dbReference>
<dbReference type="InterPro" id="IPR029063">
    <property type="entry name" value="SAM-dependent_MTases_sf"/>
</dbReference>
<name>A0A382LRB3_9ZZZZ</name>
<accession>A0A382LRB3</accession>
<dbReference type="InterPro" id="IPR025714">
    <property type="entry name" value="Methyltranfer_dom"/>
</dbReference>
<dbReference type="CDD" id="cd02440">
    <property type="entry name" value="AdoMet_MTases"/>
    <property type="match status" value="1"/>
</dbReference>